<feature type="domain" description="GtrA/DPMS transmembrane" evidence="7">
    <location>
        <begin position="7"/>
        <end position="122"/>
    </location>
</feature>
<keyword evidence="3 6" id="KW-0812">Transmembrane</keyword>
<evidence type="ECO:0000259" key="7">
    <source>
        <dbReference type="Pfam" id="PF04138"/>
    </source>
</evidence>
<feature type="transmembrane region" description="Helical" evidence="6">
    <location>
        <begin position="33"/>
        <end position="52"/>
    </location>
</feature>
<reference evidence="9" key="1">
    <citation type="journal article" date="2019" name="Int. J. Syst. Evol. Microbiol.">
        <title>The Global Catalogue of Microorganisms (GCM) 10K type strain sequencing project: providing services to taxonomists for standard genome sequencing and annotation.</title>
        <authorList>
            <consortium name="The Broad Institute Genomics Platform"/>
            <consortium name="The Broad Institute Genome Sequencing Center for Infectious Disease"/>
            <person name="Wu L."/>
            <person name="Ma J."/>
        </authorList>
    </citation>
    <scope>NUCLEOTIDE SEQUENCE [LARGE SCALE GENOMIC DNA]</scope>
    <source>
        <strain evidence="9">CGMCC 1.16619</strain>
    </source>
</reference>
<evidence type="ECO:0000313" key="9">
    <source>
        <dbReference type="Proteomes" id="UP001596114"/>
    </source>
</evidence>
<dbReference type="InterPro" id="IPR007267">
    <property type="entry name" value="GtrA_DPMS_TM"/>
</dbReference>
<keyword evidence="4 6" id="KW-1133">Transmembrane helix</keyword>
<comment type="similarity">
    <text evidence="2">Belongs to the GtrA family.</text>
</comment>
<feature type="transmembrane region" description="Helical" evidence="6">
    <location>
        <begin position="72"/>
        <end position="93"/>
    </location>
</feature>
<keyword evidence="5 6" id="KW-0472">Membrane</keyword>
<evidence type="ECO:0000256" key="4">
    <source>
        <dbReference type="ARBA" id="ARBA00022989"/>
    </source>
</evidence>
<name>A0ABW0QTW7_9GAMM</name>
<sequence>MHGRMARFLVVGGGCALLYFALAWVLQARGGFPPFLATAAAYLISFGIAYALQRAWTFESNASHTVTLPRYAAVQALAALLTAASTQALAHYYPSSSNMVIAAVSTVLAGSISFVLSSTWVFSHVSKPSQ</sequence>
<dbReference type="RefSeq" id="WP_377321248.1">
    <property type="nucleotide sequence ID" value="NZ_JBHSNF010000003.1"/>
</dbReference>
<proteinExistence type="inferred from homology"/>
<keyword evidence="9" id="KW-1185">Reference proteome</keyword>
<comment type="subcellular location">
    <subcellularLocation>
        <location evidence="1">Membrane</location>
        <topology evidence="1">Multi-pass membrane protein</topology>
    </subcellularLocation>
</comment>
<comment type="caution">
    <text evidence="8">The sequence shown here is derived from an EMBL/GenBank/DDBJ whole genome shotgun (WGS) entry which is preliminary data.</text>
</comment>
<dbReference type="PANTHER" id="PTHR38459:SF1">
    <property type="entry name" value="PROPHAGE BACTOPRENOL-LINKED GLUCOSE TRANSLOCASE HOMOLOG"/>
    <property type="match status" value="1"/>
</dbReference>
<evidence type="ECO:0000313" key="8">
    <source>
        <dbReference type="EMBL" id="MFC5527007.1"/>
    </source>
</evidence>
<evidence type="ECO:0000256" key="1">
    <source>
        <dbReference type="ARBA" id="ARBA00004141"/>
    </source>
</evidence>
<dbReference type="Proteomes" id="UP001596114">
    <property type="component" value="Unassembled WGS sequence"/>
</dbReference>
<evidence type="ECO:0000256" key="3">
    <source>
        <dbReference type="ARBA" id="ARBA00022692"/>
    </source>
</evidence>
<feature type="transmembrane region" description="Helical" evidence="6">
    <location>
        <begin position="99"/>
        <end position="122"/>
    </location>
</feature>
<dbReference type="EMBL" id="JBHSNF010000003">
    <property type="protein sequence ID" value="MFC5527007.1"/>
    <property type="molecule type" value="Genomic_DNA"/>
</dbReference>
<dbReference type="PANTHER" id="PTHR38459">
    <property type="entry name" value="PROPHAGE BACTOPRENOL-LINKED GLUCOSE TRANSLOCASE HOMOLOG"/>
    <property type="match status" value="1"/>
</dbReference>
<gene>
    <name evidence="8" type="ORF">ACFPPA_14805</name>
</gene>
<evidence type="ECO:0000256" key="5">
    <source>
        <dbReference type="ARBA" id="ARBA00023136"/>
    </source>
</evidence>
<dbReference type="InterPro" id="IPR051401">
    <property type="entry name" value="GtrA_CellWall_Glycosyl"/>
</dbReference>
<dbReference type="Pfam" id="PF04138">
    <property type="entry name" value="GtrA_DPMS_TM"/>
    <property type="match status" value="1"/>
</dbReference>
<organism evidence="8 9">
    <name type="scientific">Rhodanobacter ginsengisoli</name>
    <dbReference type="NCBI Taxonomy" id="418646"/>
    <lineage>
        <taxon>Bacteria</taxon>
        <taxon>Pseudomonadati</taxon>
        <taxon>Pseudomonadota</taxon>
        <taxon>Gammaproteobacteria</taxon>
        <taxon>Lysobacterales</taxon>
        <taxon>Rhodanobacteraceae</taxon>
        <taxon>Rhodanobacter</taxon>
    </lineage>
</organism>
<evidence type="ECO:0000256" key="2">
    <source>
        <dbReference type="ARBA" id="ARBA00009399"/>
    </source>
</evidence>
<accession>A0ABW0QTW7</accession>
<evidence type="ECO:0000256" key="6">
    <source>
        <dbReference type="SAM" id="Phobius"/>
    </source>
</evidence>
<protein>
    <submittedName>
        <fullName evidence="8">GtrA family protein</fullName>
    </submittedName>
</protein>